<accession>A0ABY8MJV7</accession>
<evidence type="ECO:0000313" key="5">
    <source>
        <dbReference type="EMBL" id="WGK70317.1"/>
    </source>
</evidence>
<keyword evidence="2" id="KW-0677">Repeat</keyword>
<dbReference type="Gene3D" id="2.120.10.80">
    <property type="entry name" value="Kelch-type beta propeller"/>
    <property type="match status" value="2"/>
</dbReference>
<evidence type="ECO:0000256" key="2">
    <source>
        <dbReference type="ARBA" id="ARBA00022737"/>
    </source>
</evidence>
<feature type="compositionally biased region" description="Low complexity" evidence="3">
    <location>
        <begin position="29"/>
        <end position="45"/>
    </location>
</feature>
<dbReference type="InterPro" id="IPR015915">
    <property type="entry name" value="Kelch-typ_b-propeller"/>
</dbReference>
<reference evidence="5 6" key="1">
    <citation type="submission" date="2023-04" db="EMBL/GenBank/DDBJ databases">
        <title>Spirochaete genome identified in red abalone sample constitutes a novel genus.</title>
        <authorList>
            <person name="Sharma S.P."/>
            <person name="Purcell C.M."/>
            <person name="Hyde J.R."/>
            <person name="Severin A.J."/>
        </authorList>
    </citation>
    <scope>NUCLEOTIDE SEQUENCE [LARGE SCALE GENOMIC DNA]</scope>
    <source>
        <strain evidence="5 6">SP-2023</strain>
    </source>
</reference>
<sequence length="348" mass="36942">MTGGILTAVIFALTLALGCQDLGTTTSTNNNNNNNDNDNNDNDNNNKIRAWRQVTADAGFTPRTAHAAVGLNNDLFIIGGHLGGSATDEVWRSSDKGLTWASVASGARFSAAPKIPALALNGSIFVIGSGNGLNAKNTVWESSDRGVTWTSVATGTVSSRFTARGSHAAVVLNNKIFVIGGRLASNDAENNEVWKSADEGLTWMEVTSTGTKFTGRYNHAAVVLNSDIFVIGGETGSSSFSDEVWKSADEGLTWTEVTSTGTKFTSRYNHAALVLNNDIFVIGGETGSSSFSDEVWKSSDEGLTWTEINTTGTKFTARRNHAVAVLNGDMFLIGGFDGARKSDVWAYD</sequence>
<keyword evidence="6" id="KW-1185">Reference proteome</keyword>
<dbReference type="EMBL" id="CP123443">
    <property type="protein sequence ID" value="WGK70317.1"/>
    <property type="molecule type" value="Genomic_DNA"/>
</dbReference>
<dbReference type="Pfam" id="PF24681">
    <property type="entry name" value="Kelch_KLHDC2_KLHL20_DRC7"/>
    <property type="match status" value="1"/>
</dbReference>
<organism evidence="5 6">
    <name type="scientific">Candidatus Haliotispira prima</name>
    <dbReference type="NCBI Taxonomy" id="3034016"/>
    <lineage>
        <taxon>Bacteria</taxon>
        <taxon>Pseudomonadati</taxon>
        <taxon>Spirochaetota</taxon>
        <taxon>Spirochaetia</taxon>
        <taxon>Spirochaetales</taxon>
        <taxon>Spirochaetaceae</taxon>
        <taxon>Candidatus Haliotispira</taxon>
    </lineage>
</organism>
<dbReference type="PANTHER" id="PTHR46376:SF1">
    <property type="entry name" value="LEUCINE-ZIPPER-LIKE TRANSCRIPTIONAL REGULATOR 1"/>
    <property type="match status" value="1"/>
</dbReference>
<feature type="region of interest" description="Disordered" evidence="3">
    <location>
        <begin position="25"/>
        <end position="46"/>
    </location>
</feature>
<dbReference type="Proteomes" id="UP001228690">
    <property type="component" value="Chromosome"/>
</dbReference>
<evidence type="ECO:0000256" key="4">
    <source>
        <dbReference type="SAM" id="SignalP"/>
    </source>
</evidence>
<evidence type="ECO:0000313" key="6">
    <source>
        <dbReference type="Proteomes" id="UP001228690"/>
    </source>
</evidence>
<keyword evidence="1" id="KW-0880">Kelch repeat</keyword>
<evidence type="ECO:0000256" key="3">
    <source>
        <dbReference type="SAM" id="MobiDB-lite"/>
    </source>
</evidence>
<feature type="signal peptide" evidence="4">
    <location>
        <begin position="1"/>
        <end position="21"/>
    </location>
</feature>
<keyword evidence="4" id="KW-0732">Signal</keyword>
<gene>
    <name evidence="5" type="ORF">P0082_05505</name>
</gene>
<evidence type="ECO:0000256" key="1">
    <source>
        <dbReference type="ARBA" id="ARBA00022441"/>
    </source>
</evidence>
<dbReference type="CDD" id="cd15482">
    <property type="entry name" value="Sialidase_non-viral"/>
    <property type="match status" value="1"/>
</dbReference>
<dbReference type="InterPro" id="IPR051568">
    <property type="entry name" value="LZTR1/Attractin"/>
</dbReference>
<feature type="chain" id="PRO_5047430909" evidence="4">
    <location>
        <begin position="22"/>
        <end position="348"/>
    </location>
</feature>
<dbReference type="Pfam" id="PF01344">
    <property type="entry name" value="Kelch_1"/>
    <property type="match status" value="1"/>
</dbReference>
<protein>
    <submittedName>
        <fullName evidence="5">Kelch repeat-containing protein</fullName>
    </submittedName>
</protein>
<dbReference type="PANTHER" id="PTHR46376">
    <property type="entry name" value="LEUCINE-ZIPPER-LIKE TRANSCRIPTIONAL REGULATOR 1"/>
    <property type="match status" value="1"/>
</dbReference>
<name>A0ABY8MJV7_9SPIO</name>
<dbReference type="InterPro" id="IPR006652">
    <property type="entry name" value="Kelch_1"/>
</dbReference>
<proteinExistence type="predicted"/>
<dbReference type="RefSeq" id="WP_326928528.1">
    <property type="nucleotide sequence ID" value="NZ_CP123443.1"/>
</dbReference>
<dbReference type="SUPFAM" id="SSF117281">
    <property type="entry name" value="Kelch motif"/>
    <property type="match status" value="1"/>
</dbReference>